<dbReference type="Proteomes" id="UP000248311">
    <property type="component" value="Unassembled WGS sequence"/>
</dbReference>
<dbReference type="RefSeq" id="WP_110815271.1">
    <property type="nucleotide sequence ID" value="NZ_QJTE01000005.1"/>
</dbReference>
<comment type="caution">
    <text evidence="4">The sequence shown here is derived from an EMBL/GenBank/DDBJ whole genome shotgun (WGS) entry which is preliminary data.</text>
</comment>
<sequence length="308" mass="32864">MSNKTILITGGAGFVGVNLAAHLLQAGGFEVTAFDNEVLGNRAHLPEGTRFISGDLRDRDALAAALEGQEVVVHLAADTRVMDSIENPRFNFENNVIGSFNLLEAARAAGTGRIVAASTGGAILGEVPPPVHEEMVAEPAAPYGASKLAMEGYLSAFAGAYGLTGAALRFSNIYGPRSYHKGSVVAHFYKRILAGEPLTVYGDGSQARDFLFIGDLVRGIEAAIGSDAVGPFQLGSGQPTTVNELLDVMRRVTGRELDVRYEPFRAGELHRTWCDISKAKKTFGFDPDTSLEVGMAETWAWFQERAGA</sequence>
<reference evidence="4 5" key="1">
    <citation type="submission" date="2018-06" db="EMBL/GenBank/DDBJ databases">
        <title>Genomic Encyclopedia of Type Strains, Phase III (KMG-III): the genomes of soil and plant-associated and newly described type strains.</title>
        <authorList>
            <person name="Whitman W."/>
        </authorList>
    </citation>
    <scope>NUCLEOTIDE SEQUENCE [LARGE SCALE GENOMIC DNA]</scope>
    <source>
        <strain evidence="4 5">CECT 9025</strain>
    </source>
</reference>
<dbReference type="PANTHER" id="PTHR43000">
    <property type="entry name" value="DTDP-D-GLUCOSE 4,6-DEHYDRATASE-RELATED"/>
    <property type="match status" value="1"/>
</dbReference>
<dbReference type="EMBL" id="QJTE01000005">
    <property type="protein sequence ID" value="PYE82173.1"/>
    <property type="molecule type" value="Genomic_DNA"/>
</dbReference>
<organism evidence="4 5">
    <name type="scientific">Pseudoroseicyclus aestuarii</name>
    <dbReference type="NCBI Taxonomy" id="1795041"/>
    <lineage>
        <taxon>Bacteria</taxon>
        <taxon>Pseudomonadati</taxon>
        <taxon>Pseudomonadota</taxon>
        <taxon>Alphaproteobacteria</taxon>
        <taxon>Rhodobacterales</taxon>
        <taxon>Paracoccaceae</taxon>
        <taxon>Pseudoroseicyclus</taxon>
    </lineage>
</organism>
<dbReference type="AlphaFoldDB" id="A0A318SMZ4"/>
<evidence type="ECO:0000259" key="3">
    <source>
        <dbReference type="Pfam" id="PF01370"/>
    </source>
</evidence>
<comment type="similarity">
    <text evidence="2">Belongs to the NAD(P)-dependent epimerase/dehydratase family.</text>
</comment>
<comment type="pathway">
    <text evidence="1">Bacterial outer membrane biogenesis; LPS O-antigen biosynthesis.</text>
</comment>
<dbReference type="InterPro" id="IPR001509">
    <property type="entry name" value="Epimerase_deHydtase"/>
</dbReference>
<evidence type="ECO:0000256" key="2">
    <source>
        <dbReference type="ARBA" id="ARBA00007637"/>
    </source>
</evidence>
<dbReference type="InterPro" id="IPR036291">
    <property type="entry name" value="NAD(P)-bd_dom_sf"/>
</dbReference>
<dbReference type="Gene3D" id="3.90.25.10">
    <property type="entry name" value="UDP-galactose 4-epimerase, domain 1"/>
    <property type="match status" value="1"/>
</dbReference>
<feature type="domain" description="NAD-dependent epimerase/dehydratase" evidence="3">
    <location>
        <begin position="6"/>
        <end position="226"/>
    </location>
</feature>
<protein>
    <submittedName>
        <fullName evidence="4">UDP-glucose 4-epimerase</fullName>
    </submittedName>
</protein>
<gene>
    <name evidence="4" type="ORF">DFP88_10513</name>
</gene>
<name>A0A318SMZ4_9RHOB</name>
<dbReference type="PROSITE" id="PS00061">
    <property type="entry name" value="ADH_SHORT"/>
    <property type="match status" value="1"/>
</dbReference>
<proteinExistence type="inferred from homology"/>
<keyword evidence="5" id="KW-1185">Reference proteome</keyword>
<dbReference type="Pfam" id="PF01370">
    <property type="entry name" value="Epimerase"/>
    <property type="match status" value="1"/>
</dbReference>
<dbReference type="InterPro" id="IPR020904">
    <property type="entry name" value="Sc_DH/Rdtase_CS"/>
</dbReference>
<accession>A0A318SMZ4</accession>
<evidence type="ECO:0000313" key="4">
    <source>
        <dbReference type="EMBL" id="PYE82173.1"/>
    </source>
</evidence>
<dbReference type="SUPFAM" id="SSF51735">
    <property type="entry name" value="NAD(P)-binding Rossmann-fold domains"/>
    <property type="match status" value="1"/>
</dbReference>
<dbReference type="PRINTS" id="PR01713">
    <property type="entry name" value="NUCEPIMERASE"/>
</dbReference>
<dbReference type="OrthoDB" id="9801785at2"/>
<evidence type="ECO:0000313" key="5">
    <source>
        <dbReference type="Proteomes" id="UP000248311"/>
    </source>
</evidence>
<dbReference type="Gene3D" id="3.40.50.720">
    <property type="entry name" value="NAD(P)-binding Rossmann-like Domain"/>
    <property type="match status" value="1"/>
</dbReference>
<evidence type="ECO:0000256" key="1">
    <source>
        <dbReference type="ARBA" id="ARBA00005125"/>
    </source>
</evidence>